<keyword evidence="2" id="KW-0808">Transferase</keyword>
<sequence length="249" mass="28015">MFTPDVVSLKQFYASPLGARAAGAIGRMIRRLWPQARGEMVIGIGYALPFLEPYRSDENQVFAAMPAFQGAIYWPVGQPNRVFLSEESQLPVPAGYFNRALLIHAAEASEQLHAMLEEVWRLLTPGGRLLIVVPNRRSPWARSPRTPFGYGRPFSLSQIKHLLAEVEFTVMRCETALHMPPLRSRWALKIMPCMEVLLRPLGALIGGVLVIEAEKQIYAALREPVMVSARRKTTVIAQPAMSLKRWGRR</sequence>
<dbReference type="AlphaFoldDB" id="G4WVB9"/>
<feature type="domain" description="Methyltransferase type 11" evidence="1">
    <location>
        <begin position="87"/>
        <end position="131"/>
    </location>
</feature>
<organism evidence="2">
    <name type="scientific">uncultured bacterium CSL1</name>
    <dbReference type="NCBI Taxonomy" id="1091565"/>
    <lineage>
        <taxon>Bacteria</taxon>
        <taxon>environmental samples</taxon>
    </lineage>
</organism>
<reference evidence="2" key="1">
    <citation type="journal article" date="2011" name="J. Bacteriol.">
        <title>Long-chain N-acyl amino acid synthases are linked to the putative PEP-CTERM/exosortase protein-sorting system in Gram-negative bacteria.</title>
        <authorList>
            <person name="Craig J.W."/>
            <person name="Cherry M.A."/>
            <person name="Brady S.F."/>
        </authorList>
    </citation>
    <scope>NUCLEOTIDE SEQUENCE</scope>
</reference>
<proteinExistence type="predicted"/>
<name>G4WVB9_9BACT</name>
<dbReference type="Pfam" id="PF08241">
    <property type="entry name" value="Methyltransf_11"/>
    <property type="match status" value="1"/>
</dbReference>
<evidence type="ECO:0000313" key="2">
    <source>
        <dbReference type="EMBL" id="AEQ20371.1"/>
    </source>
</evidence>
<dbReference type="Gene3D" id="3.40.50.150">
    <property type="entry name" value="Vaccinia Virus protein VP39"/>
    <property type="match status" value="1"/>
</dbReference>
<dbReference type="GO" id="GO:0032259">
    <property type="term" value="P:methylation"/>
    <property type="evidence" value="ECO:0007669"/>
    <property type="project" value="UniProtKB-KW"/>
</dbReference>
<keyword evidence="2" id="KW-0489">Methyltransferase</keyword>
<dbReference type="SUPFAM" id="SSF53335">
    <property type="entry name" value="S-adenosyl-L-methionine-dependent methyltransferases"/>
    <property type="match status" value="1"/>
</dbReference>
<dbReference type="GO" id="GO:0008757">
    <property type="term" value="F:S-adenosylmethionine-dependent methyltransferase activity"/>
    <property type="evidence" value="ECO:0007669"/>
    <property type="project" value="InterPro"/>
</dbReference>
<accession>G4WVB9</accession>
<dbReference type="InterPro" id="IPR013216">
    <property type="entry name" value="Methyltransf_11"/>
</dbReference>
<evidence type="ECO:0000259" key="1">
    <source>
        <dbReference type="Pfam" id="PF08241"/>
    </source>
</evidence>
<protein>
    <submittedName>
        <fullName evidence="2">Methyltransferase domain protein</fullName>
    </submittedName>
</protein>
<dbReference type="InterPro" id="IPR029063">
    <property type="entry name" value="SAM-dependent_MTases_sf"/>
</dbReference>
<dbReference type="EMBL" id="JF429407">
    <property type="protein sequence ID" value="AEQ20371.1"/>
    <property type="molecule type" value="Genomic_DNA"/>
</dbReference>